<evidence type="ECO:0000256" key="2">
    <source>
        <dbReference type="ARBA" id="ARBA00022771"/>
    </source>
</evidence>
<organism evidence="8 9">
    <name type="scientific">Coemansia reversa (strain ATCC 12441 / NRRL 1564)</name>
    <dbReference type="NCBI Taxonomy" id="763665"/>
    <lineage>
        <taxon>Eukaryota</taxon>
        <taxon>Fungi</taxon>
        <taxon>Fungi incertae sedis</taxon>
        <taxon>Zoopagomycota</taxon>
        <taxon>Kickxellomycotina</taxon>
        <taxon>Kickxellomycetes</taxon>
        <taxon>Kickxellales</taxon>
        <taxon>Kickxellaceae</taxon>
        <taxon>Coemansia</taxon>
    </lineage>
</organism>
<reference evidence="8 9" key="1">
    <citation type="journal article" date="2015" name="Genome Biol. Evol.">
        <title>Phylogenomic analyses indicate that early fungi evolved digesting cell walls of algal ancestors of land plants.</title>
        <authorList>
            <person name="Chang Y."/>
            <person name="Wang S."/>
            <person name="Sekimoto S."/>
            <person name="Aerts A.L."/>
            <person name="Choi C."/>
            <person name="Clum A."/>
            <person name="LaButti K.M."/>
            <person name="Lindquist E.A."/>
            <person name="Yee Ngan C."/>
            <person name="Ohm R.A."/>
            <person name="Salamov A.A."/>
            <person name="Grigoriev I.V."/>
            <person name="Spatafora J.W."/>
            <person name="Berbee M.L."/>
        </authorList>
    </citation>
    <scope>NUCLEOTIDE SEQUENCE [LARGE SCALE GENOMIC DNA]</scope>
    <source>
        <strain evidence="8 9">NRRL 1564</strain>
    </source>
</reference>
<dbReference type="EMBL" id="KZ303487">
    <property type="protein sequence ID" value="PIA19411.1"/>
    <property type="molecule type" value="Genomic_DNA"/>
</dbReference>
<keyword evidence="3" id="KW-0862">Zinc</keyword>
<dbReference type="GO" id="GO:0070210">
    <property type="term" value="C:Rpd3L-Expanded complex"/>
    <property type="evidence" value="ECO:0007669"/>
    <property type="project" value="TreeGrafter"/>
</dbReference>
<feature type="compositionally biased region" description="Polar residues" evidence="6">
    <location>
        <begin position="18"/>
        <end position="30"/>
    </location>
</feature>
<dbReference type="GO" id="GO:0006325">
    <property type="term" value="P:chromatin organization"/>
    <property type="evidence" value="ECO:0007669"/>
    <property type="project" value="UniProtKB-KW"/>
</dbReference>
<gene>
    <name evidence="8" type="ORF">COEREDRAFT_13364</name>
</gene>
<evidence type="ECO:0000256" key="4">
    <source>
        <dbReference type="ARBA" id="ARBA00022853"/>
    </source>
</evidence>
<dbReference type="AlphaFoldDB" id="A0A2G5BK93"/>
<evidence type="ECO:0000313" key="9">
    <source>
        <dbReference type="Proteomes" id="UP000242474"/>
    </source>
</evidence>
<evidence type="ECO:0000256" key="3">
    <source>
        <dbReference type="ARBA" id="ARBA00022833"/>
    </source>
</evidence>
<proteinExistence type="predicted"/>
<dbReference type="Gene3D" id="3.30.40.10">
    <property type="entry name" value="Zinc/RING finger domain, C3HC4 (zinc finger)"/>
    <property type="match status" value="1"/>
</dbReference>
<name>A0A2G5BK93_COERN</name>
<dbReference type="InterPro" id="IPR019787">
    <property type="entry name" value="Znf_PHD-finger"/>
</dbReference>
<keyword evidence="2 5" id="KW-0863">Zinc-finger</keyword>
<feature type="compositionally biased region" description="Low complexity" evidence="6">
    <location>
        <begin position="177"/>
        <end position="193"/>
    </location>
</feature>
<dbReference type="STRING" id="763665.A0A2G5BK93"/>
<feature type="region of interest" description="Disordered" evidence="6">
    <location>
        <begin position="421"/>
        <end position="454"/>
    </location>
</feature>
<feature type="region of interest" description="Disordered" evidence="6">
    <location>
        <begin position="559"/>
        <end position="649"/>
    </location>
</feature>
<dbReference type="SUPFAM" id="SSF57903">
    <property type="entry name" value="FYVE/PHD zinc finger"/>
    <property type="match status" value="1"/>
</dbReference>
<feature type="region of interest" description="Disordered" evidence="6">
    <location>
        <begin position="90"/>
        <end position="121"/>
    </location>
</feature>
<dbReference type="InterPro" id="IPR001965">
    <property type="entry name" value="Znf_PHD"/>
</dbReference>
<dbReference type="GO" id="GO:0034967">
    <property type="term" value="C:Set3 complex"/>
    <property type="evidence" value="ECO:0007669"/>
    <property type="project" value="TreeGrafter"/>
</dbReference>
<dbReference type="GO" id="GO:0006355">
    <property type="term" value="P:regulation of DNA-templated transcription"/>
    <property type="evidence" value="ECO:0007669"/>
    <property type="project" value="TreeGrafter"/>
</dbReference>
<dbReference type="InterPro" id="IPR013083">
    <property type="entry name" value="Znf_RING/FYVE/PHD"/>
</dbReference>
<dbReference type="Proteomes" id="UP000242474">
    <property type="component" value="Unassembled WGS sequence"/>
</dbReference>
<sequence>MPRAVSRLAIKSDASAGDEQSSCGLTESLSGRLTGGFGNSVMGLGHSDILGRKRSLDNTENIPPFGLDGTAPLTAPGAEKTGMSLLDLAAQQHSQSQRKQRRTAITASSPGGHQRIMSNPRRATLGADPLLVRGLGVAQQSAGLGNGQFKTPGTEGSQAVYARSQQVRQQMPPLPQPGGSNSNSSSAQSSASSARLKRLPRRNLKPLDFSSLYQPRMQANQSRPAPSCATGTATAMATASNKAGVHSSGTGAPLHSISTNILALPVSPAQSSPVTTALPVLRGIPASSPGMGPVRGASGLLAELSNSAHPTPPSTVPRHQPAFSGLLASAYQRASARRSSKRALRFEDKTADVDGDDASLLACDPVLGPRCPVIGDPCGVFDSAVDSAEHKACLQTDLVKLNSAAATHTVYQARAEFEAAVSEQAQRGRPVGRKPGRPTGSGKGRGKSTAGKRPVSECKYCGKQYKYHTKLASHEQHCSSRLEALLYSADESEQHTIHCLCGPRHDRPLGSRDELAMVQCDNCLLWLHIECVELDEDNLPEEYFCPRCSAAFDDERSERRSAADILGTPRRRERRGSGSSVMSPESHRLATLLADVPNNDSSETEEEPMSLRIRGSGAQRSKARRGGQNPGRKNNTCARANGAEMSSEDTMSISDVAEVTRFHRQGSSQRKCRSPVAPRMAQSETNISPAPTPSRRRVRAGGDVAVATVHTDALSSDFLGLPLPESIFSKPSFAAGSSGLLEAHSSIAPGLCTQQDMTGDLSQLLAETQSQPQWSLAQLTSMLGCGSSGYLDQALADLGLGFAAAAPGVTELESGAPQRDLVQQAFAAADPPLGELVDLPVDNEFSALLDSIAASNGGADSDVYSSLDVDDILDVGATGRLLGGRICGVGGGNFYAGGHGSSSTITIMHDDCSQDGSSAMAAETRTHARPPPGLPAMIRERNAGGHKRNGLVGVAPDLARTQAALSLPSNPPSMTGLSEVDVGQLIAEAGSHQLLDWQTEGDALERELEGLINFDA</sequence>
<dbReference type="PROSITE" id="PS01359">
    <property type="entry name" value="ZF_PHD_1"/>
    <property type="match status" value="1"/>
</dbReference>
<dbReference type="Pfam" id="PF00628">
    <property type="entry name" value="PHD"/>
    <property type="match status" value="1"/>
</dbReference>
<dbReference type="PANTHER" id="PTHR46462">
    <property type="entry name" value="UPSET, ISOFORM A"/>
    <property type="match status" value="1"/>
</dbReference>
<evidence type="ECO:0000259" key="7">
    <source>
        <dbReference type="PROSITE" id="PS50016"/>
    </source>
</evidence>
<keyword evidence="9" id="KW-1185">Reference proteome</keyword>
<dbReference type="InterPro" id="IPR011011">
    <property type="entry name" value="Znf_FYVE_PHD"/>
</dbReference>
<feature type="domain" description="PHD-type" evidence="7">
    <location>
        <begin position="496"/>
        <end position="551"/>
    </location>
</feature>
<dbReference type="GO" id="GO:0008270">
    <property type="term" value="F:zinc ion binding"/>
    <property type="evidence" value="ECO:0007669"/>
    <property type="project" value="UniProtKB-KW"/>
</dbReference>
<feature type="compositionally biased region" description="Basic residues" evidence="6">
    <location>
        <begin position="195"/>
        <end position="204"/>
    </location>
</feature>
<dbReference type="PANTHER" id="PTHR46462:SF3">
    <property type="entry name" value="UPSET, ISOFORM A"/>
    <property type="match status" value="1"/>
</dbReference>
<dbReference type="PROSITE" id="PS50016">
    <property type="entry name" value="ZF_PHD_2"/>
    <property type="match status" value="1"/>
</dbReference>
<evidence type="ECO:0000256" key="5">
    <source>
        <dbReference type="PROSITE-ProRule" id="PRU00146"/>
    </source>
</evidence>
<keyword evidence="4" id="KW-0156">Chromatin regulator</keyword>
<keyword evidence="1" id="KW-0479">Metal-binding</keyword>
<dbReference type="OrthoDB" id="418595at2759"/>
<dbReference type="SMART" id="SM00249">
    <property type="entry name" value="PHD"/>
    <property type="match status" value="1"/>
</dbReference>
<evidence type="ECO:0000256" key="6">
    <source>
        <dbReference type="SAM" id="MobiDB-lite"/>
    </source>
</evidence>
<feature type="region of interest" description="Disordered" evidence="6">
    <location>
        <begin position="170"/>
        <end position="206"/>
    </location>
</feature>
<evidence type="ECO:0000256" key="1">
    <source>
        <dbReference type="ARBA" id="ARBA00022723"/>
    </source>
</evidence>
<dbReference type="InterPro" id="IPR019786">
    <property type="entry name" value="Zinc_finger_PHD-type_CS"/>
</dbReference>
<protein>
    <recommendedName>
        <fullName evidence="7">PHD-type domain-containing protein</fullName>
    </recommendedName>
</protein>
<accession>A0A2G5BK93</accession>
<feature type="region of interest" description="Disordered" evidence="6">
    <location>
        <begin position="1"/>
        <end position="30"/>
    </location>
</feature>
<feature type="region of interest" description="Disordered" evidence="6">
    <location>
        <begin position="662"/>
        <end position="697"/>
    </location>
</feature>
<evidence type="ECO:0000313" key="8">
    <source>
        <dbReference type="EMBL" id="PIA19411.1"/>
    </source>
</evidence>